<protein>
    <submittedName>
        <fullName evidence="1">Uncharacterized protein</fullName>
    </submittedName>
</protein>
<evidence type="ECO:0000313" key="2">
    <source>
        <dbReference type="Proteomes" id="UP001345963"/>
    </source>
</evidence>
<proteinExistence type="predicted"/>
<dbReference type="Proteomes" id="UP001345963">
    <property type="component" value="Unassembled WGS sequence"/>
</dbReference>
<comment type="caution">
    <text evidence="1">The sequence shown here is derived from an EMBL/GenBank/DDBJ whole genome shotgun (WGS) entry which is preliminary data.</text>
</comment>
<gene>
    <name evidence="1" type="ORF">ATANTOWER_008069</name>
</gene>
<dbReference type="EMBL" id="JAHUTI010031457">
    <property type="protein sequence ID" value="MED6242669.1"/>
    <property type="molecule type" value="Genomic_DNA"/>
</dbReference>
<evidence type="ECO:0000313" key="1">
    <source>
        <dbReference type="EMBL" id="MED6242669.1"/>
    </source>
</evidence>
<keyword evidence="2" id="KW-1185">Reference proteome</keyword>
<reference evidence="1 2" key="1">
    <citation type="submission" date="2021-07" db="EMBL/GenBank/DDBJ databases">
        <authorList>
            <person name="Palmer J.M."/>
        </authorList>
    </citation>
    <scope>NUCLEOTIDE SEQUENCE [LARGE SCALE GENOMIC DNA]</scope>
    <source>
        <strain evidence="1 2">AT_MEX2019</strain>
        <tissue evidence="1">Muscle</tissue>
    </source>
</reference>
<accession>A0ABU7AYH7</accession>
<organism evidence="1 2">
    <name type="scientific">Ataeniobius toweri</name>
    <dbReference type="NCBI Taxonomy" id="208326"/>
    <lineage>
        <taxon>Eukaryota</taxon>
        <taxon>Metazoa</taxon>
        <taxon>Chordata</taxon>
        <taxon>Craniata</taxon>
        <taxon>Vertebrata</taxon>
        <taxon>Euteleostomi</taxon>
        <taxon>Actinopterygii</taxon>
        <taxon>Neopterygii</taxon>
        <taxon>Teleostei</taxon>
        <taxon>Neoteleostei</taxon>
        <taxon>Acanthomorphata</taxon>
        <taxon>Ovalentaria</taxon>
        <taxon>Atherinomorphae</taxon>
        <taxon>Cyprinodontiformes</taxon>
        <taxon>Goodeidae</taxon>
        <taxon>Ataeniobius</taxon>
    </lineage>
</organism>
<sequence length="82" mass="9134">MRFWFVISGPSCDSVGWVPGHKSTWLSSLPWSGSRISDGRRQSTVSDSSDTGIGTYCSESLEDCMKQDILPHFRESSHHTQA</sequence>
<name>A0ABU7AYH7_9TELE</name>